<keyword evidence="2" id="KW-1185">Reference proteome</keyword>
<name>A0ABW3Y9G7_9ACTN</name>
<dbReference type="InterPro" id="IPR051797">
    <property type="entry name" value="TrmB-like"/>
</dbReference>
<organism evidence="1 2">
    <name type="scientific">Micromonospora sonneratiae</name>
    <dbReference type="NCBI Taxonomy" id="1184706"/>
    <lineage>
        <taxon>Bacteria</taxon>
        <taxon>Bacillati</taxon>
        <taxon>Actinomycetota</taxon>
        <taxon>Actinomycetes</taxon>
        <taxon>Micromonosporales</taxon>
        <taxon>Micromonosporaceae</taxon>
        <taxon>Micromonospora</taxon>
    </lineage>
</organism>
<evidence type="ECO:0000313" key="1">
    <source>
        <dbReference type="EMBL" id="MFD1319778.1"/>
    </source>
</evidence>
<sequence length="287" mass="31064">MAGLDPDGEALYERLVAGPGLAPDELHALASSLARLRDRGLLREVGGQFLPVDPDVAADIVLGPRERALGAARRHVDDLATRYRSSQADGESAAALAIYVGVHATEERMLQVRSVAQRELRCLVRTTERRECPIPDPDLPCRAVLDYEPPLIPPSVRARFQVDLPATLYLADDRLAVIPVRRADEAYALVVSPGGLLDALQELFEEVWSISDPMGSTSGIGSRASATDQLPKLLLAGLTDMAIAKQLGVSYRTAQRRIAKLMDDLGARTRFQAGVQAALRESELLDG</sequence>
<dbReference type="InterPro" id="IPR016032">
    <property type="entry name" value="Sig_transdc_resp-reg_C-effctor"/>
</dbReference>
<dbReference type="PANTHER" id="PTHR34293:SF1">
    <property type="entry name" value="HTH-TYPE TRANSCRIPTIONAL REGULATOR TRMBL2"/>
    <property type="match status" value="1"/>
</dbReference>
<evidence type="ECO:0008006" key="3">
    <source>
        <dbReference type="Google" id="ProtNLM"/>
    </source>
</evidence>
<reference evidence="2" key="1">
    <citation type="journal article" date="2019" name="Int. J. Syst. Evol. Microbiol.">
        <title>The Global Catalogue of Microorganisms (GCM) 10K type strain sequencing project: providing services to taxonomists for standard genome sequencing and annotation.</title>
        <authorList>
            <consortium name="The Broad Institute Genomics Platform"/>
            <consortium name="The Broad Institute Genome Sequencing Center for Infectious Disease"/>
            <person name="Wu L."/>
            <person name="Ma J."/>
        </authorList>
    </citation>
    <scope>NUCLEOTIDE SEQUENCE [LARGE SCALE GENOMIC DNA]</scope>
    <source>
        <strain evidence="2">JCM 31037</strain>
    </source>
</reference>
<comment type="caution">
    <text evidence="1">The sequence shown here is derived from an EMBL/GenBank/DDBJ whole genome shotgun (WGS) entry which is preliminary data.</text>
</comment>
<protein>
    <recommendedName>
        <fullName evidence="3">HTH luxR-type domain-containing protein</fullName>
    </recommendedName>
</protein>
<dbReference type="SUPFAM" id="SSF46894">
    <property type="entry name" value="C-terminal effector domain of the bipartite response regulators"/>
    <property type="match status" value="1"/>
</dbReference>
<dbReference type="Gene3D" id="1.10.10.10">
    <property type="entry name" value="Winged helix-like DNA-binding domain superfamily/Winged helix DNA-binding domain"/>
    <property type="match status" value="1"/>
</dbReference>
<gene>
    <name evidence="1" type="ORF">ACFQ4H_01605</name>
</gene>
<accession>A0ABW3Y9G7</accession>
<dbReference type="Proteomes" id="UP001597260">
    <property type="component" value="Unassembled WGS sequence"/>
</dbReference>
<evidence type="ECO:0000313" key="2">
    <source>
        <dbReference type="Proteomes" id="UP001597260"/>
    </source>
</evidence>
<dbReference type="EMBL" id="JBHTMP010000001">
    <property type="protein sequence ID" value="MFD1319778.1"/>
    <property type="molecule type" value="Genomic_DNA"/>
</dbReference>
<dbReference type="PANTHER" id="PTHR34293">
    <property type="entry name" value="HTH-TYPE TRANSCRIPTIONAL REGULATOR TRMBL2"/>
    <property type="match status" value="1"/>
</dbReference>
<dbReference type="InterPro" id="IPR036388">
    <property type="entry name" value="WH-like_DNA-bd_sf"/>
</dbReference>
<proteinExistence type="predicted"/>